<accession>A0A2T3FNU0</accession>
<evidence type="ECO:0000313" key="3">
    <source>
        <dbReference type="Proteomes" id="UP000241048"/>
    </source>
</evidence>
<protein>
    <submittedName>
        <fullName evidence="2">Uncharacterized protein</fullName>
    </submittedName>
</protein>
<dbReference type="RefSeq" id="WP_107001134.1">
    <property type="nucleotide sequence ID" value="NZ_JAQDZI010000010.1"/>
</dbReference>
<proteinExistence type="predicted"/>
<keyword evidence="1" id="KW-0472">Membrane</keyword>
<keyword evidence="1" id="KW-1133">Transmembrane helix</keyword>
<keyword evidence="1" id="KW-0812">Transmembrane</keyword>
<dbReference type="EMBL" id="PYLO01000003">
    <property type="protein sequence ID" value="PST36922.1"/>
    <property type="molecule type" value="Genomic_DNA"/>
</dbReference>
<name>A0A2T3FNU0_9CLOT</name>
<feature type="transmembrane region" description="Helical" evidence="1">
    <location>
        <begin position="55"/>
        <end position="75"/>
    </location>
</feature>
<gene>
    <name evidence="2" type="ORF">C7U56_10235</name>
</gene>
<dbReference type="Proteomes" id="UP000241048">
    <property type="component" value="Unassembled WGS sequence"/>
</dbReference>
<comment type="caution">
    <text evidence="2">The sequence shown here is derived from an EMBL/GenBank/DDBJ whole genome shotgun (WGS) entry which is preliminary data.</text>
</comment>
<evidence type="ECO:0000313" key="2">
    <source>
        <dbReference type="EMBL" id="PST36922.1"/>
    </source>
</evidence>
<evidence type="ECO:0000256" key="1">
    <source>
        <dbReference type="SAM" id="Phobius"/>
    </source>
</evidence>
<keyword evidence="3" id="KW-1185">Reference proteome</keyword>
<organism evidence="2 3">
    <name type="scientific">Clostridium fessum</name>
    <dbReference type="NCBI Taxonomy" id="2126740"/>
    <lineage>
        <taxon>Bacteria</taxon>
        <taxon>Bacillati</taxon>
        <taxon>Bacillota</taxon>
        <taxon>Clostridia</taxon>
        <taxon>Eubacteriales</taxon>
        <taxon>Clostridiaceae</taxon>
        <taxon>Clostridium</taxon>
    </lineage>
</organism>
<reference evidence="2 3" key="1">
    <citation type="submission" date="2018-03" db="EMBL/GenBank/DDBJ databases">
        <title>Lachnoclostridium SNUG30386 gen.nov., sp.nov., isolated from human faeces.</title>
        <authorList>
            <person name="Seo B."/>
            <person name="Jeon K."/>
            <person name="Ko G."/>
        </authorList>
    </citation>
    <scope>NUCLEOTIDE SEQUENCE [LARGE SCALE GENOMIC DNA]</scope>
    <source>
        <strain evidence="2 3">SNUG30386</strain>
    </source>
</reference>
<dbReference type="AlphaFoldDB" id="A0A2T3FNU0"/>
<sequence length="102" mass="11339">MSKSKKLTNRIIAVLLIVLGLILGGTWNSTKYCIGDKIFIALGISPWSNGSSGTHYPAIIGSFVILAGISILNLTLQKKTRLWIWTAVILCFILFKLFFTYM</sequence>
<feature type="transmembrane region" description="Helical" evidence="1">
    <location>
        <begin position="82"/>
        <end position="101"/>
    </location>
</feature>